<evidence type="ECO:0000313" key="2">
    <source>
        <dbReference type="Proteomes" id="UP000694941"/>
    </source>
</evidence>
<dbReference type="PANTHER" id="PTHR45749">
    <property type="match status" value="1"/>
</dbReference>
<reference evidence="3" key="1">
    <citation type="submission" date="2025-08" db="UniProtKB">
        <authorList>
            <consortium name="RefSeq"/>
        </authorList>
    </citation>
    <scope>IDENTIFICATION</scope>
    <source>
        <tissue evidence="3">Muscle</tissue>
    </source>
</reference>
<dbReference type="InterPro" id="IPR025398">
    <property type="entry name" value="DUF4371"/>
</dbReference>
<gene>
    <name evidence="3" type="primary">LOC106478882</name>
</gene>
<dbReference type="RefSeq" id="XP_013794916.1">
    <property type="nucleotide sequence ID" value="XM_013939462.1"/>
</dbReference>
<accession>A0ABM1C653</accession>
<name>A0ABM1C653_LIMPO</name>
<organism evidence="2 3">
    <name type="scientific">Limulus polyphemus</name>
    <name type="common">Atlantic horseshoe crab</name>
    <dbReference type="NCBI Taxonomy" id="6850"/>
    <lineage>
        <taxon>Eukaryota</taxon>
        <taxon>Metazoa</taxon>
        <taxon>Ecdysozoa</taxon>
        <taxon>Arthropoda</taxon>
        <taxon>Chelicerata</taxon>
        <taxon>Merostomata</taxon>
        <taxon>Xiphosura</taxon>
        <taxon>Limulidae</taxon>
        <taxon>Limulus</taxon>
    </lineage>
</organism>
<feature type="domain" description="DUF4371" evidence="1">
    <location>
        <begin position="19"/>
        <end position="188"/>
    </location>
</feature>
<keyword evidence="2" id="KW-1185">Reference proteome</keyword>
<protein>
    <submittedName>
        <fullName evidence="3">Uncharacterized protein LOC106478882</fullName>
    </submittedName>
</protein>
<proteinExistence type="predicted"/>
<dbReference type="Pfam" id="PF14291">
    <property type="entry name" value="DUF4371"/>
    <property type="match status" value="1"/>
</dbReference>
<evidence type="ECO:0000313" key="3">
    <source>
        <dbReference type="RefSeq" id="XP_013794916.1"/>
    </source>
</evidence>
<dbReference type="PANTHER" id="PTHR45749:SF21">
    <property type="entry name" value="DUF4371 DOMAIN-CONTAINING PROTEIN"/>
    <property type="match status" value="1"/>
</dbReference>
<dbReference type="GeneID" id="106478882"/>
<evidence type="ECO:0000259" key="1">
    <source>
        <dbReference type="Pfam" id="PF14291"/>
    </source>
</evidence>
<sequence>MQDNIEFSLIQVYKNSVKSNRAALLSTIDIILALAQINIPFRGNWNEELHEEDGNFNFLIQWKSKVDIALQLHLETALGNAHYMSPKIQNEILEFIKKEIRQQIRLKTDSSAFLSIMADESCDCLTQAQLAIVVRYLFENEVHEDFLGFINLERTDVATISCVVLSDLENWGFDLTKLCCQGYDGCSTTNDLEIKKDRKKKIFEQLSLPVVETDAKA</sequence>
<dbReference type="Proteomes" id="UP000694941">
    <property type="component" value="Unplaced"/>
</dbReference>